<dbReference type="InterPro" id="IPR000014">
    <property type="entry name" value="PAS"/>
</dbReference>
<keyword evidence="6" id="KW-0288">FMN</keyword>
<dbReference type="EC" id="2.7.13.3" evidence="2"/>
<protein>
    <recommendedName>
        <fullName evidence="3">Blue-light-activated histidine kinase</fullName>
        <ecNumber evidence="2">2.7.13.3</ecNumber>
    </recommendedName>
</protein>
<dbReference type="Gene3D" id="3.30.450.20">
    <property type="entry name" value="PAS domain"/>
    <property type="match status" value="2"/>
</dbReference>
<dbReference type="InterPro" id="IPR013656">
    <property type="entry name" value="PAS_4"/>
</dbReference>
<evidence type="ECO:0000256" key="5">
    <source>
        <dbReference type="ARBA" id="ARBA00022630"/>
    </source>
</evidence>
<comment type="catalytic activity">
    <reaction evidence="1">
        <text>ATP + protein L-histidine = ADP + protein N-phospho-L-histidine.</text>
        <dbReference type="EC" id="2.7.13.3"/>
    </reaction>
</comment>
<dbReference type="SUPFAM" id="SSF55874">
    <property type="entry name" value="ATPase domain of HSP90 chaperone/DNA topoisomerase II/histidine kinase"/>
    <property type="match status" value="1"/>
</dbReference>
<dbReference type="PANTHER" id="PTHR41523:SF7">
    <property type="entry name" value="HISTIDINE KINASE"/>
    <property type="match status" value="1"/>
</dbReference>
<evidence type="ECO:0000256" key="11">
    <source>
        <dbReference type="ARBA" id="ARBA00022840"/>
    </source>
</evidence>
<evidence type="ECO:0000256" key="12">
    <source>
        <dbReference type="ARBA" id="ARBA00023026"/>
    </source>
</evidence>
<dbReference type="InterPro" id="IPR036890">
    <property type="entry name" value="HATPase_C_sf"/>
</dbReference>
<dbReference type="SMART" id="SM00091">
    <property type="entry name" value="PAS"/>
    <property type="match status" value="2"/>
</dbReference>
<evidence type="ECO:0000256" key="9">
    <source>
        <dbReference type="ARBA" id="ARBA00022741"/>
    </source>
</evidence>
<organism evidence="14 15">
    <name type="scientific">Bradyrhizobium japonicum</name>
    <dbReference type="NCBI Taxonomy" id="375"/>
    <lineage>
        <taxon>Bacteria</taxon>
        <taxon>Pseudomonadati</taxon>
        <taxon>Pseudomonadota</taxon>
        <taxon>Alphaproteobacteria</taxon>
        <taxon>Hyphomicrobiales</taxon>
        <taxon>Nitrobacteraceae</taxon>
        <taxon>Bradyrhizobium</taxon>
    </lineage>
</organism>
<evidence type="ECO:0000313" key="15">
    <source>
        <dbReference type="Proteomes" id="UP001549291"/>
    </source>
</evidence>
<dbReference type="RefSeq" id="WP_354269942.1">
    <property type="nucleotide sequence ID" value="NZ_JBEPTQ010000001.1"/>
</dbReference>
<proteinExistence type="predicted"/>
<sequence>MSLLNFSLPAQAPALFASFLSLDQTILDALPIGVYACDIEGRIVRVNERAIQLWGRAPKLLDPEQKFCGSFWLETLQGDFIPPHETPMARAVLAGESFEGAEAVVRNPDGRRWVARVNVAPMRDAGGQVVGGINCFLDVTHEHDMRLALERQQRTFDLAMVASKMGTWRYSMADNVCVYDENAQRLYGLTEARFLHDTAGVEAKFHPDDMDLMWARVARAIDPESDGRYEVEYRVKQTDGSWRWLSAWGLVEFEGRGAERQPVAIAGASRDLTELKQSEELQRLLTNELNHRVKNSLATVQSIVNQTLRDATNVQAARRTIDARIVALAGAHDLLTARSWKGADIADLAAGAVAPFATDQILTEGPSLDVSPGQALALSLALHELATNAVKYGALSRPSGRVELRWRVQEEMLNLSWRESGGPQVSPPTRRGFGSRLIEHASRDVNGKIRLDFAPEGLVCSITAAFEAIETRPQTAV</sequence>
<keyword evidence="10" id="KW-0418">Kinase</keyword>
<dbReference type="Pfam" id="PF08447">
    <property type="entry name" value="PAS_3"/>
    <property type="match status" value="1"/>
</dbReference>
<evidence type="ECO:0000256" key="4">
    <source>
        <dbReference type="ARBA" id="ARBA00022553"/>
    </source>
</evidence>
<evidence type="ECO:0000256" key="6">
    <source>
        <dbReference type="ARBA" id="ARBA00022643"/>
    </source>
</evidence>
<comment type="caution">
    <text evidence="14">The sequence shown here is derived from an EMBL/GenBank/DDBJ whole genome shotgun (WGS) entry which is preliminary data.</text>
</comment>
<gene>
    <name evidence="14" type="ORF">ABIF63_000361</name>
</gene>
<feature type="domain" description="PAC" evidence="13">
    <location>
        <begin position="229"/>
        <end position="284"/>
    </location>
</feature>
<dbReference type="Pfam" id="PF07536">
    <property type="entry name" value="HWE_HK"/>
    <property type="match status" value="1"/>
</dbReference>
<keyword evidence="4" id="KW-0597">Phosphoprotein</keyword>
<evidence type="ECO:0000256" key="10">
    <source>
        <dbReference type="ARBA" id="ARBA00022777"/>
    </source>
</evidence>
<dbReference type="InterPro" id="IPR013655">
    <property type="entry name" value="PAS_fold_3"/>
</dbReference>
<keyword evidence="7" id="KW-0808">Transferase</keyword>
<dbReference type="SMART" id="SM00911">
    <property type="entry name" value="HWE_HK"/>
    <property type="match status" value="1"/>
</dbReference>
<dbReference type="InterPro" id="IPR011102">
    <property type="entry name" value="Sig_transdc_His_kinase_HWE"/>
</dbReference>
<keyword evidence="5" id="KW-0285">Flavoprotein</keyword>
<evidence type="ECO:0000313" key="14">
    <source>
        <dbReference type="EMBL" id="MET4716258.1"/>
    </source>
</evidence>
<keyword evidence="15" id="KW-1185">Reference proteome</keyword>
<keyword evidence="12" id="KW-0843">Virulence</keyword>
<dbReference type="Gene3D" id="3.30.565.10">
    <property type="entry name" value="Histidine kinase-like ATPase, C-terminal domain"/>
    <property type="match status" value="1"/>
</dbReference>
<reference evidence="14 15" key="1">
    <citation type="submission" date="2024-06" db="EMBL/GenBank/DDBJ databases">
        <title>Genomic Encyclopedia of Type Strains, Phase V (KMG-V): Genome sequencing to study the core and pangenomes of soil and plant-associated prokaryotes.</title>
        <authorList>
            <person name="Whitman W."/>
        </authorList>
    </citation>
    <scope>NUCLEOTIDE SEQUENCE [LARGE SCALE GENOMIC DNA]</scope>
    <source>
        <strain evidence="14 15">USDA 160</strain>
    </source>
</reference>
<dbReference type="InterPro" id="IPR000700">
    <property type="entry name" value="PAS-assoc_C"/>
</dbReference>
<evidence type="ECO:0000256" key="2">
    <source>
        <dbReference type="ARBA" id="ARBA00012438"/>
    </source>
</evidence>
<keyword evidence="9" id="KW-0547">Nucleotide-binding</keyword>
<dbReference type="PROSITE" id="PS50113">
    <property type="entry name" value="PAC"/>
    <property type="match status" value="2"/>
</dbReference>
<accession>A0ABV2RH41</accession>
<dbReference type="SUPFAM" id="SSF55785">
    <property type="entry name" value="PYP-like sensor domain (PAS domain)"/>
    <property type="match status" value="2"/>
</dbReference>
<evidence type="ECO:0000256" key="8">
    <source>
        <dbReference type="ARBA" id="ARBA00022737"/>
    </source>
</evidence>
<feature type="domain" description="PAC" evidence="13">
    <location>
        <begin position="99"/>
        <end position="151"/>
    </location>
</feature>
<keyword evidence="8" id="KW-0677">Repeat</keyword>
<evidence type="ECO:0000256" key="7">
    <source>
        <dbReference type="ARBA" id="ARBA00022679"/>
    </source>
</evidence>
<evidence type="ECO:0000256" key="1">
    <source>
        <dbReference type="ARBA" id="ARBA00000085"/>
    </source>
</evidence>
<dbReference type="CDD" id="cd00130">
    <property type="entry name" value="PAS"/>
    <property type="match status" value="2"/>
</dbReference>
<evidence type="ECO:0000259" key="13">
    <source>
        <dbReference type="PROSITE" id="PS50113"/>
    </source>
</evidence>
<dbReference type="InterPro" id="IPR035965">
    <property type="entry name" value="PAS-like_dom_sf"/>
</dbReference>
<keyword evidence="11" id="KW-0067">ATP-binding</keyword>
<dbReference type="NCBIfam" id="TIGR00229">
    <property type="entry name" value="sensory_box"/>
    <property type="match status" value="1"/>
</dbReference>
<evidence type="ECO:0000256" key="3">
    <source>
        <dbReference type="ARBA" id="ARBA00021740"/>
    </source>
</evidence>
<name>A0ABV2RH41_BRAJP</name>
<dbReference type="PANTHER" id="PTHR41523">
    <property type="entry name" value="TWO-COMPONENT SYSTEM SENSOR PROTEIN"/>
    <property type="match status" value="1"/>
</dbReference>
<dbReference type="EMBL" id="JBEPTQ010000001">
    <property type="protein sequence ID" value="MET4716258.1"/>
    <property type="molecule type" value="Genomic_DNA"/>
</dbReference>
<dbReference type="Proteomes" id="UP001549291">
    <property type="component" value="Unassembled WGS sequence"/>
</dbReference>
<dbReference type="Pfam" id="PF08448">
    <property type="entry name" value="PAS_4"/>
    <property type="match status" value="1"/>
</dbReference>